<evidence type="ECO:0000313" key="4">
    <source>
        <dbReference type="Proteomes" id="UP000694255"/>
    </source>
</evidence>
<dbReference type="GeneID" id="73471137"/>
<dbReference type="GO" id="GO:0000183">
    <property type="term" value="P:rDNA heterochromatin formation"/>
    <property type="evidence" value="ECO:0007669"/>
    <property type="project" value="InterPro"/>
</dbReference>
<sequence length="460" mass="51273">MTKIKLEILIIPLNYANKPTSQIDRSLCKRFLHLEDPAIDLKEVKQQVETRYKKLYPNEDKLEIEGFQDTDLCDLDPDYCLSDVFKSGDILRVTVRNQFRSTSLWVSKGRLQGTQSPRLLRNASIVTGSRKRGNECLDNSDTNDSVNQSKTNTTTVLPQPKEHVSCSGPLFKPQRTDAIIVPEKKHRVPSSSPSDRGNGKTMASDTVSIPAQGQLARNRNLRRRGRRRNTTYSSKLQSLASGSSSHLLSNNRGTSKAGRISAVHPDSSNIKEVIVVLSESEESMSHSDSDNAGKIDSVESCSPGIKRVHSKIEESNQSRPKTKPGKVIRTKDSRDHIQKPEIPSSFRPKTSERSSKHNEPNTKPNYLSPKSDAVLKKLKIDMQDGKGESGPSRRTRRQTSPTILNETPHRRVARADSGSWYSSSKATGVKDSGKSHIPAAEQNKTYSISRSMISQNLVYE</sequence>
<dbReference type="RefSeq" id="XP_049262441.1">
    <property type="nucleotide sequence ID" value="XM_049408285.1"/>
</dbReference>
<feature type="region of interest" description="Disordered" evidence="1">
    <location>
        <begin position="131"/>
        <end position="264"/>
    </location>
</feature>
<feature type="region of interest" description="Disordered" evidence="1">
    <location>
        <begin position="279"/>
        <end position="446"/>
    </location>
</feature>
<dbReference type="InterPro" id="IPR018844">
    <property type="entry name" value="Dnt1-like_N"/>
</dbReference>
<name>A0A8J5UFZ8_9ASCO</name>
<organism evidence="3 4">
    <name type="scientific">[Candida] subhashii</name>
    <dbReference type="NCBI Taxonomy" id="561895"/>
    <lineage>
        <taxon>Eukaryota</taxon>
        <taxon>Fungi</taxon>
        <taxon>Dikarya</taxon>
        <taxon>Ascomycota</taxon>
        <taxon>Saccharomycotina</taxon>
        <taxon>Pichiomycetes</taxon>
        <taxon>Debaryomycetaceae</taxon>
        <taxon>Spathaspora</taxon>
    </lineage>
</organism>
<protein>
    <recommendedName>
        <fullName evidence="2">Nucleolar protein Dnt1-like N-terminal domain-containing protein</fullName>
    </recommendedName>
</protein>
<feature type="compositionally biased region" description="Basic residues" evidence="1">
    <location>
        <begin position="219"/>
        <end position="229"/>
    </location>
</feature>
<proteinExistence type="predicted"/>
<feature type="compositionally biased region" description="Basic and acidic residues" evidence="1">
    <location>
        <begin position="283"/>
        <end position="297"/>
    </location>
</feature>
<dbReference type="PANTHER" id="PTHR28196">
    <property type="entry name" value="NUCLEOLAR PROTEIN NET1-RELATED"/>
    <property type="match status" value="1"/>
</dbReference>
<dbReference type="PANTHER" id="PTHR28196:SF1">
    <property type="entry name" value="NUCLEOLAR PROTEIN NET1-RELATED"/>
    <property type="match status" value="1"/>
</dbReference>
<dbReference type="InterPro" id="IPR043185">
    <property type="entry name" value="Net1/Tof2"/>
</dbReference>
<feature type="compositionally biased region" description="Basic and acidic residues" evidence="1">
    <location>
        <begin position="349"/>
        <end position="360"/>
    </location>
</feature>
<dbReference type="Pfam" id="PF10407">
    <property type="entry name" value="Cytokin_check_N"/>
    <property type="match status" value="1"/>
</dbReference>
<dbReference type="OrthoDB" id="6365676at2759"/>
<evidence type="ECO:0000313" key="3">
    <source>
        <dbReference type="EMBL" id="KAG7662208.1"/>
    </source>
</evidence>
<keyword evidence="4" id="KW-1185">Reference proteome</keyword>
<evidence type="ECO:0000259" key="2">
    <source>
        <dbReference type="Pfam" id="PF10407"/>
    </source>
</evidence>
<dbReference type="EMBL" id="JAGSYN010000183">
    <property type="protein sequence ID" value="KAG7662208.1"/>
    <property type="molecule type" value="Genomic_DNA"/>
</dbReference>
<comment type="caution">
    <text evidence="3">The sequence shown here is derived from an EMBL/GenBank/DDBJ whole genome shotgun (WGS) entry which is preliminary data.</text>
</comment>
<feature type="compositionally biased region" description="Polar residues" evidence="1">
    <location>
        <begin position="189"/>
        <end position="211"/>
    </location>
</feature>
<feature type="compositionally biased region" description="Basic and acidic residues" evidence="1">
    <location>
        <begin position="373"/>
        <end position="387"/>
    </location>
</feature>
<reference evidence="3 4" key="1">
    <citation type="journal article" date="2021" name="DNA Res.">
        <title>Genome analysis of Candida subhashii reveals its hybrid nature and dual mitochondrial genome conformations.</title>
        <authorList>
            <person name="Mixao V."/>
            <person name="Hegedusova E."/>
            <person name="Saus E."/>
            <person name="Pryszcz L.P."/>
            <person name="Cillingova A."/>
            <person name="Nosek J."/>
            <person name="Gabaldon T."/>
        </authorList>
    </citation>
    <scope>NUCLEOTIDE SEQUENCE [LARGE SCALE GENOMIC DNA]</scope>
    <source>
        <strain evidence="3 4">CBS 10753</strain>
    </source>
</reference>
<dbReference type="Proteomes" id="UP000694255">
    <property type="component" value="Unassembled WGS sequence"/>
</dbReference>
<feature type="domain" description="Nucleolar protein Dnt1-like N-terminal" evidence="2">
    <location>
        <begin position="29"/>
        <end position="97"/>
    </location>
</feature>
<feature type="compositionally biased region" description="Low complexity" evidence="1">
    <location>
        <begin position="233"/>
        <end position="249"/>
    </location>
</feature>
<dbReference type="AlphaFoldDB" id="A0A8J5UFZ8"/>
<gene>
    <name evidence="3" type="ORF">J8A68_004337</name>
</gene>
<accession>A0A8J5UFZ8</accession>
<evidence type="ECO:0000256" key="1">
    <source>
        <dbReference type="SAM" id="MobiDB-lite"/>
    </source>
</evidence>
<feature type="compositionally biased region" description="Basic and acidic residues" evidence="1">
    <location>
        <begin position="329"/>
        <end position="339"/>
    </location>
</feature>
<feature type="compositionally biased region" description="Polar residues" evidence="1">
    <location>
        <begin position="137"/>
        <end position="157"/>
    </location>
</feature>